<evidence type="ECO:0000256" key="4">
    <source>
        <dbReference type="ARBA" id="ARBA00022729"/>
    </source>
</evidence>
<proteinExistence type="inferred from homology"/>
<dbReference type="InterPro" id="IPR010827">
    <property type="entry name" value="BamA/TamA_POTRA"/>
</dbReference>
<evidence type="ECO:0000256" key="7">
    <source>
        <dbReference type="ARBA" id="ARBA00023237"/>
    </source>
</evidence>
<reference evidence="11 12" key="1">
    <citation type="submission" date="2019-07" db="EMBL/GenBank/DDBJ databases">
        <title>Genomic Encyclopedia of Archaeal and Bacterial Type Strains, Phase II (KMG-II): from individual species to whole genera.</title>
        <authorList>
            <person name="Goeker M."/>
        </authorList>
    </citation>
    <scope>NUCLEOTIDE SEQUENCE [LARGE SCALE GENOMIC DNA]</scope>
    <source>
        <strain evidence="11 12">ATCC BAA-1139</strain>
    </source>
</reference>
<name>A0A562VMQ7_9BACT</name>
<gene>
    <name evidence="11" type="ORF">JN12_01964</name>
</gene>
<dbReference type="InterPro" id="IPR023707">
    <property type="entry name" value="OM_assembly_BamA"/>
</dbReference>
<dbReference type="PANTHER" id="PTHR12815">
    <property type="entry name" value="SORTING AND ASSEMBLY MACHINERY SAMM50 PROTEIN FAMILY MEMBER"/>
    <property type="match status" value="1"/>
</dbReference>
<dbReference type="AlphaFoldDB" id="A0A562VMQ7"/>
<dbReference type="GO" id="GO:0009279">
    <property type="term" value="C:cell outer membrane"/>
    <property type="evidence" value="ECO:0007669"/>
    <property type="project" value="UniProtKB-UniRule"/>
</dbReference>
<dbReference type="Gene3D" id="2.40.160.50">
    <property type="entry name" value="membrane protein fhac: a member of the omp85/tpsb transporter family"/>
    <property type="match status" value="1"/>
</dbReference>
<keyword evidence="7" id="KW-0998">Cell outer membrane</keyword>
<feature type="domain" description="POTRA" evidence="10">
    <location>
        <begin position="28"/>
        <end position="99"/>
    </location>
</feature>
<dbReference type="PANTHER" id="PTHR12815:SF23">
    <property type="entry name" value="OUTER MEMBRANE PROTEIN ASSEMBLY FACTOR BAMA"/>
    <property type="match status" value="1"/>
</dbReference>
<dbReference type="Pfam" id="PF07244">
    <property type="entry name" value="POTRA"/>
    <property type="match status" value="5"/>
</dbReference>
<keyword evidence="3" id="KW-0812">Transmembrane</keyword>
<dbReference type="GO" id="GO:0071709">
    <property type="term" value="P:membrane assembly"/>
    <property type="evidence" value="ECO:0007669"/>
    <property type="project" value="InterPro"/>
</dbReference>
<sequence>MLRSFKIIIVALLGVLLCGSVAFAETEQRIGQVVIKGNRRIESAAIANVLKVKDGDPFFPEKVDADVRAIYKLGHFQDVKAETSTGEKGLVLTYLVTEKPVVRVITIEGNKELSLEKVRDALDIKPNSIFSQKELAKGIRKVKKLYADEGYYLAEVQEKVEKRAENELNLRITVTEGDKILIRQIRFDGNRAFTAGKLKKAMETKEKWFLSWLTGAGTYKEEVLKNDAAAIADLYFNNGYVNVKVGEPKIELLPDKSGLTVTIAITEGDQFRTGTINFKGDLLESHDALAKLVKLKSGELFSRATLRMDIFTLTDLYADKGYAFANVNPLTRLNPEQKNIDLTFDFEKGEKVYIDRINISGNTKTRDKVIRRELKLAEGDLYGSTAIKKSKQNLMNLGFFEEANLATAKGGSDNKLNLNVEVKEKPTGTFSIGGGYSSLDGLIGQGSIQQANFLGLGLKMNASASIGGKSQTYNLGLTDPYFMDSRWTVGGDIYRTERQYIDYTRRATGGDIKAGYPLSDTVSSFFVYKYEGKQIYNQSQSLLDSIRNGLITAPETTSTTSAISASLNRNSTDYRLDPTRGMTNSLSVEFAGLGGTTRYLRYLGQSSYYIPAFWSAVFSAHATLGHIQALGKEVPIDEKFYLGGISTVRGYGGRTISPFRTNTVVGTDVDGIKSVSIARAYIGGDTEAIGNLELVFPILKEAGLKGVLFFDAGNAYEKASDIFSSMRTSYGFGVRWFSPIGPLRLEYGIPLNPRKDIDSSGGKLEFSIGGFF</sequence>
<dbReference type="NCBIfam" id="TIGR03303">
    <property type="entry name" value="OM_YaeT"/>
    <property type="match status" value="1"/>
</dbReference>
<evidence type="ECO:0000256" key="3">
    <source>
        <dbReference type="ARBA" id="ARBA00022692"/>
    </source>
</evidence>
<organism evidence="11 12">
    <name type="scientific">Geobacter argillaceus</name>
    <dbReference type="NCBI Taxonomy" id="345631"/>
    <lineage>
        <taxon>Bacteria</taxon>
        <taxon>Pseudomonadati</taxon>
        <taxon>Thermodesulfobacteriota</taxon>
        <taxon>Desulfuromonadia</taxon>
        <taxon>Geobacterales</taxon>
        <taxon>Geobacteraceae</taxon>
        <taxon>Geobacter</taxon>
    </lineage>
</organism>
<evidence type="ECO:0000256" key="8">
    <source>
        <dbReference type="NCBIfam" id="TIGR03303"/>
    </source>
</evidence>
<evidence type="ECO:0000259" key="10">
    <source>
        <dbReference type="PROSITE" id="PS51779"/>
    </source>
</evidence>
<evidence type="ECO:0000313" key="11">
    <source>
        <dbReference type="EMBL" id="TWJ19273.1"/>
    </source>
</evidence>
<dbReference type="EMBL" id="VLLN01000010">
    <property type="protein sequence ID" value="TWJ19273.1"/>
    <property type="molecule type" value="Genomic_DNA"/>
</dbReference>
<feature type="domain" description="POTRA" evidence="10">
    <location>
        <begin position="271"/>
        <end position="349"/>
    </location>
</feature>
<feature type="domain" description="POTRA" evidence="10">
    <location>
        <begin position="100"/>
        <end position="177"/>
    </location>
</feature>
<dbReference type="PROSITE" id="PS51779">
    <property type="entry name" value="POTRA"/>
    <property type="match status" value="4"/>
</dbReference>
<feature type="chain" id="PRO_5039904122" description="Outer membrane protein assembly factor BamA" evidence="9">
    <location>
        <begin position="25"/>
        <end position="772"/>
    </location>
</feature>
<protein>
    <recommendedName>
        <fullName evidence="8">Outer membrane protein assembly factor BamA</fullName>
    </recommendedName>
</protein>
<dbReference type="Proteomes" id="UP000319449">
    <property type="component" value="Unassembled WGS sequence"/>
</dbReference>
<dbReference type="Pfam" id="PF01103">
    <property type="entry name" value="Omp85"/>
    <property type="match status" value="1"/>
</dbReference>
<evidence type="ECO:0000256" key="2">
    <source>
        <dbReference type="ARBA" id="ARBA00022452"/>
    </source>
</evidence>
<keyword evidence="5" id="KW-0677">Repeat</keyword>
<keyword evidence="6" id="KW-0472">Membrane</keyword>
<evidence type="ECO:0000256" key="6">
    <source>
        <dbReference type="ARBA" id="ARBA00023136"/>
    </source>
</evidence>
<accession>A0A562VMQ7</accession>
<keyword evidence="2" id="KW-1134">Transmembrane beta strand</keyword>
<dbReference type="OrthoDB" id="9803054at2"/>
<comment type="subcellular location">
    <subcellularLocation>
        <location evidence="1">Membrane</location>
    </subcellularLocation>
</comment>
<comment type="caution">
    <text evidence="11">The sequence shown here is derived from an EMBL/GenBank/DDBJ whole genome shotgun (WGS) entry which is preliminary data.</text>
</comment>
<evidence type="ECO:0000256" key="5">
    <source>
        <dbReference type="ARBA" id="ARBA00022737"/>
    </source>
</evidence>
<dbReference type="InterPro" id="IPR039910">
    <property type="entry name" value="D15-like"/>
</dbReference>
<evidence type="ECO:0000313" key="12">
    <source>
        <dbReference type="Proteomes" id="UP000319449"/>
    </source>
</evidence>
<dbReference type="InterPro" id="IPR034746">
    <property type="entry name" value="POTRA"/>
</dbReference>
<dbReference type="InterPro" id="IPR000184">
    <property type="entry name" value="Bac_surfAg_D15"/>
</dbReference>
<dbReference type="HAMAP" id="MF_01430">
    <property type="entry name" value="OM_assembly_BamA"/>
    <property type="match status" value="1"/>
</dbReference>
<dbReference type="PIRSF" id="PIRSF006076">
    <property type="entry name" value="OM_assembly_OMP85"/>
    <property type="match status" value="1"/>
</dbReference>
<evidence type="ECO:0000256" key="9">
    <source>
        <dbReference type="SAM" id="SignalP"/>
    </source>
</evidence>
<dbReference type="Gene3D" id="3.10.20.310">
    <property type="entry name" value="membrane protein fhac"/>
    <property type="match status" value="5"/>
</dbReference>
<feature type="domain" description="POTRA" evidence="10">
    <location>
        <begin position="352"/>
        <end position="425"/>
    </location>
</feature>
<keyword evidence="4 9" id="KW-0732">Signal</keyword>
<feature type="signal peptide" evidence="9">
    <location>
        <begin position="1"/>
        <end position="24"/>
    </location>
</feature>
<dbReference type="RefSeq" id="WP_145021915.1">
    <property type="nucleotide sequence ID" value="NZ_VLLN01000010.1"/>
</dbReference>
<evidence type="ECO:0000256" key="1">
    <source>
        <dbReference type="ARBA" id="ARBA00004370"/>
    </source>
</evidence>
<keyword evidence="12" id="KW-1185">Reference proteome</keyword>